<proteinExistence type="predicted"/>
<keyword evidence="2" id="KW-1185">Reference proteome</keyword>
<dbReference type="InterPro" id="IPR043128">
    <property type="entry name" value="Rev_trsase/Diguanyl_cyclase"/>
</dbReference>
<dbReference type="OrthoDB" id="4986073at2"/>
<dbReference type="RefSeq" id="WP_104058258.1">
    <property type="nucleotide sequence ID" value="NZ_PREZ01000004.1"/>
</dbReference>
<dbReference type="AlphaFoldDB" id="A0A2S5GBH4"/>
<evidence type="ECO:0000313" key="1">
    <source>
        <dbReference type="EMBL" id="PPA70308.1"/>
    </source>
</evidence>
<reference evidence="1 2" key="1">
    <citation type="submission" date="2018-02" db="EMBL/GenBank/DDBJ databases">
        <title>Jeotgalibacillus proteolyticum sp. nov. a protease producing bacterium isolated from ocean sediments of Laizhou Bay.</title>
        <authorList>
            <person name="Li Y."/>
        </authorList>
    </citation>
    <scope>NUCLEOTIDE SEQUENCE [LARGE SCALE GENOMIC DNA]</scope>
    <source>
        <strain evidence="1 2">22-7</strain>
    </source>
</reference>
<accession>A0A2S5GBH4</accession>
<evidence type="ECO:0000313" key="2">
    <source>
        <dbReference type="Proteomes" id="UP000239047"/>
    </source>
</evidence>
<organism evidence="1 2">
    <name type="scientific">Jeotgalibacillus proteolyticus</name>
    <dbReference type="NCBI Taxonomy" id="2082395"/>
    <lineage>
        <taxon>Bacteria</taxon>
        <taxon>Bacillati</taxon>
        <taxon>Bacillota</taxon>
        <taxon>Bacilli</taxon>
        <taxon>Bacillales</taxon>
        <taxon>Caryophanaceae</taxon>
        <taxon>Jeotgalibacillus</taxon>
    </lineage>
</organism>
<dbReference type="EMBL" id="PREZ01000004">
    <property type="protein sequence ID" value="PPA70308.1"/>
    <property type="molecule type" value="Genomic_DNA"/>
</dbReference>
<sequence>MKIRLGAVGPEDSIEKIEREAAQFEDLIIIPFSYETTEETKEIIQENKSKVDFWLFSGQAPYYYAQSLGLIQEHEAGYPPLYGSSLLGELLNAQYKHGAIIPSISVDTISTDEMDSFRRMVPLDELNVYALPYDGYLPSEEIVRFHEKLYFENKISAAFTGIRSVYLELKKRGVPCYRVMATELAIQLTIKYIREQLHSSYYRKSQIAIVGIERILNPAQSEEDYYSYKMKHLDLDMKRLILHYAERIKGSYVQIGDGLFSIYTTLGELELQTFEPLFELQNQSLLQTKLPLRAVVGYGRTAMEAEQNVRQAFLESKKTKGQVVFCVNEDKVVHQIIENEKALTYNQRQWGEEWLAKFKAARISPSIVSKLQSISGYYNKQMVTSKDIATWLNSTERNARRVLTALEEMGLAQVSGEEQPGQRGRPRRFYTLLF</sequence>
<dbReference type="Gene3D" id="3.30.70.270">
    <property type="match status" value="1"/>
</dbReference>
<evidence type="ECO:0008006" key="3">
    <source>
        <dbReference type="Google" id="ProtNLM"/>
    </source>
</evidence>
<gene>
    <name evidence="1" type="ORF">C4B60_12070</name>
</gene>
<comment type="caution">
    <text evidence="1">The sequence shown here is derived from an EMBL/GenBank/DDBJ whole genome shotgun (WGS) entry which is preliminary data.</text>
</comment>
<protein>
    <recommendedName>
        <fullName evidence="3">Transcriptional regulator</fullName>
    </recommendedName>
</protein>
<name>A0A2S5GBH4_9BACL</name>
<dbReference type="Proteomes" id="UP000239047">
    <property type="component" value="Unassembled WGS sequence"/>
</dbReference>